<evidence type="ECO:0000313" key="2">
    <source>
        <dbReference type="Proteomes" id="UP000769157"/>
    </source>
</evidence>
<gene>
    <name evidence="1" type="ORF">OGAPHI_003906</name>
</gene>
<proteinExistence type="predicted"/>
<dbReference type="EMBL" id="JAEUBE010000295">
    <property type="protein sequence ID" value="KAH3665718.1"/>
    <property type="molecule type" value="Genomic_DNA"/>
</dbReference>
<protein>
    <submittedName>
        <fullName evidence="1">Uncharacterized protein</fullName>
    </submittedName>
</protein>
<reference evidence="1" key="2">
    <citation type="submission" date="2021-01" db="EMBL/GenBank/DDBJ databases">
        <authorList>
            <person name="Schikora-Tamarit M.A."/>
        </authorList>
    </citation>
    <scope>NUCLEOTIDE SEQUENCE</scope>
    <source>
        <strain evidence="1">CBS6075</strain>
    </source>
</reference>
<dbReference type="AntiFam" id="ANF00141">
    <property type="entry name" value="Shadow ORF (opposite guaB)"/>
</dbReference>
<organism evidence="1 2">
    <name type="scientific">Ogataea philodendri</name>
    <dbReference type="NCBI Taxonomy" id="1378263"/>
    <lineage>
        <taxon>Eukaryota</taxon>
        <taxon>Fungi</taxon>
        <taxon>Dikarya</taxon>
        <taxon>Ascomycota</taxon>
        <taxon>Saccharomycotina</taxon>
        <taxon>Pichiomycetes</taxon>
        <taxon>Pichiales</taxon>
        <taxon>Pichiaceae</taxon>
        <taxon>Ogataea</taxon>
    </lineage>
</organism>
<name>A0A9P8T4A0_9ASCO</name>
<comment type="caution">
    <text evidence="1">The sequence shown here is derived from an EMBL/GenBank/DDBJ whole genome shotgun (WGS) entry which is preliminary data.</text>
</comment>
<dbReference type="AntiFam" id="ANF00223">
    <property type="entry name" value="Shadow ORF (opposite guaB)"/>
</dbReference>
<keyword evidence="2" id="KW-1185">Reference proteome</keyword>
<sequence length="458" mass="49873">MVGSSQLESDISGENFFAKSSNALDTNILARVLQSVVQVWNELGDGSLVQHGTTHTLSNKNLVTLTEVSGSGSVSVGVGLLHSINRSHTSSNGLGDVSNVGNTSIGNTWNTKLIGELSHFVNCSTLRSTTGHHFLGDTDRSRTHTDSQTINTSSNQLGGLFSGDNITTNDLQVWEGALDPFDQVDLENGVTLGGVQNNNVQTSCNQLGQSLFISVKSTNSSTTEQLLALERFGSVREVQVLLQVGSGDHGNQVSFTVNNWKFTLLGLSQDLVSFTKRDSRLGGDDVGCHHLRNGICIDLVELDISGGDNSNKLSTNFTSFCKFSIITKRVEKVDKLTSHWERGETVFLTHSLDLTNRSGWRNDNRIVDETVLVLLDLSDHLSLFIRGTVVMDDTDTSQKGHVDGHVGLGDGIHRRRNERGLQSDFLGQLGLQIHNACREVNLTWQNKEIVVCETSVEL</sequence>
<dbReference type="RefSeq" id="XP_046060922.1">
    <property type="nucleotide sequence ID" value="XM_046204927.1"/>
</dbReference>
<dbReference type="Proteomes" id="UP000769157">
    <property type="component" value="Unassembled WGS sequence"/>
</dbReference>
<dbReference type="GeneID" id="70235871"/>
<reference evidence="1" key="1">
    <citation type="journal article" date="2021" name="Open Biol.">
        <title>Shared evolutionary footprints suggest mitochondrial oxidative damage underlies multiple complex I losses in fungi.</title>
        <authorList>
            <person name="Schikora-Tamarit M.A."/>
            <person name="Marcet-Houben M."/>
            <person name="Nosek J."/>
            <person name="Gabaldon T."/>
        </authorList>
    </citation>
    <scope>NUCLEOTIDE SEQUENCE</scope>
    <source>
        <strain evidence="1">CBS6075</strain>
    </source>
</reference>
<accession>A0A9P8T4A0</accession>
<dbReference type="AlphaFoldDB" id="A0A9P8T4A0"/>
<evidence type="ECO:0000313" key="1">
    <source>
        <dbReference type="EMBL" id="KAH3665718.1"/>
    </source>
</evidence>